<organism evidence="1">
    <name type="scientific">Anguilla anguilla</name>
    <name type="common">European freshwater eel</name>
    <name type="synonym">Muraena anguilla</name>
    <dbReference type="NCBI Taxonomy" id="7936"/>
    <lineage>
        <taxon>Eukaryota</taxon>
        <taxon>Metazoa</taxon>
        <taxon>Chordata</taxon>
        <taxon>Craniata</taxon>
        <taxon>Vertebrata</taxon>
        <taxon>Euteleostomi</taxon>
        <taxon>Actinopterygii</taxon>
        <taxon>Neopterygii</taxon>
        <taxon>Teleostei</taxon>
        <taxon>Anguilliformes</taxon>
        <taxon>Anguillidae</taxon>
        <taxon>Anguilla</taxon>
    </lineage>
</organism>
<sequence>MSKRLFKPADTRPVLRRVETWESQSVSKLSSHQRVRLNYIPKQTICEMTESNISMQMAMRNKQCKLPASSV</sequence>
<reference evidence="1" key="1">
    <citation type="submission" date="2014-11" db="EMBL/GenBank/DDBJ databases">
        <authorList>
            <person name="Amaro Gonzalez C."/>
        </authorList>
    </citation>
    <scope>NUCLEOTIDE SEQUENCE</scope>
</reference>
<protein>
    <submittedName>
        <fullName evidence="1">Uncharacterized protein</fullName>
    </submittedName>
</protein>
<dbReference type="EMBL" id="GBXM01019691">
    <property type="protein sequence ID" value="JAH88886.1"/>
    <property type="molecule type" value="Transcribed_RNA"/>
</dbReference>
<evidence type="ECO:0000313" key="1">
    <source>
        <dbReference type="EMBL" id="JAH88886.1"/>
    </source>
</evidence>
<accession>A0A0E9WF23</accession>
<reference evidence="1" key="2">
    <citation type="journal article" date="2015" name="Fish Shellfish Immunol.">
        <title>Early steps in the European eel (Anguilla anguilla)-Vibrio vulnificus interaction in the gills: Role of the RtxA13 toxin.</title>
        <authorList>
            <person name="Callol A."/>
            <person name="Pajuelo D."/>
            <person name="Ebbesson L."/>
            <person name="Teles M."/>
            <person name="MacKenzie S."/>
            <person name="Amaro C."/>
        </authorList>
    </citation>
    <scope>NUCLEOTIDE SEQUENCE</scope>
</reference>
<dbReference type="AlphaFoldDB" id="A0A0E9WF23"/>
<proteinExistence type="predicted"/>
<name>A0A0E9WF23_ANGAN</name>